<reference key="1">
    <citation type="submission" date="2010-09" db="EMBL/GenBank/DDBJ databases">
        <title>Complete sequence of Caldicellulosiruptor hydrothermalis 108.</title>
        <authorList>
            <consortium name="US DOE Joint Genome Institute"/>
            <person name="Lucas S."/>
            <person name="Copeland A."/>
            <person name="Lapidus A."/>
            <person name="Cheng J.-F."/>
            <person name="Bruce D."/>
            <person name="Goodwin L."/>
            <person name="Pitluck S."/>
            <person name="Davenport K."/>
            <person name="Detter J.C."/>
            <person name="Han C."/>
            <person name="Tapia R."/>
            <person name="Land M."/>
            <person name="Hauser L."/>
            <person name="Chang Y.-J."/>
            <person name="Jeffries C."/>
            <person name="Kyrpides N."/>
            <person name="Ivanova N."/>
            <person name="Mikhailova N."/>
            <person name="Blumer-Schuette S.E."/>
            <person name="Kelly R.M."/>
            <person name="Woyke T."/>
        </authorList>
    </citation>
    <scope>NUCLEOTIDE SEQUENCE</scope>
    <source>
        <strain>108</strain>
    </source>
</reference>
<evidence type="ECO:0000313" key="2">
    <source>
        <dbReference type="EMBL" id="ADQ06131.1"/>
    </source>
</evidence>
<dbReference type="STRING" id="632292.Calhy_0383"/>
<evidence type="ECO:0000313" key="3">
    <source>
        <dbReference type="Proteomes" id="UP000006890"/>
    </source>
</evidence>
<dbReference type="HOGENOM" id="CLU_1114221_0_0_9"/>
<accession>E4QBV7</accession>
<dbReference type="RefSeq" id="WP_013402340.1">
    <property type="nucleotide sequence ID" value="NC_014652.1"/>
</dbReference>
<keyword evidence="1" id="KW-0812">Transmembrane</keyword>
<organism evidence="2 3">
    <name type="scientific">Caldicellulosiruptor hydrothermalis (strain DSM 18901 / VKM B-2411 / 108)</name>
    <dbReference type="NCBI Taxonomy" id="632292"/>
    <lineage>
        <taxon>Bacteria</taxon>
        <taxon>Bacillati</taxon>
        <taxon>Bacillota</taxon>
        <taxon>Bacillota incertae sedis</taxon>
        <taxon>Caldicellulosiruptorales</taxon>
        <taxon>Caldicellulosiruptoraceae</taxon>
        <taxon>Caldicellulosiruptor</taxon>
    </lineage>
</organism>
<dbReference type="OrthoDB" id="1716611at2"/>
<gene>
    <name evidence="2" type="ordered locus">Calhy_0383</name>
</gene>
<dbReference type="Proteomes" id="UP000006890">
    <property type="component" value="Chromosome"/>
</dbReference>
<dbReference type="AlphaFoldDB" id="E4QBV7"/>
<proteinExistence type="predicted"/>
<reference evidence="2 3" key="2">
    <citation type="journal article" date="2011" name="J. Bacteriol.">
        <title>Complete genome sequences for the anaerobic, extremely thermophilic plant biomass-degrading bacteria Caldicellulosiruptor hydrothermalis, Caldicellulosiruptor kristjanssonii, Caldicellulosiruptor kronotskyensis, Caldicellulosiruptor owensenis, and Caldicellulosiruptor lactoaceticus.</title>
        <authorList>
            <person name="Blumer-Schuette S.E."/>
            <person name="Ozdemir I."/>
            <person name="Mistry D."/>
            <person name="Lucas S."/>
            <person name="Lapidus A."/>
            <person name="Cheng J.F."/>
            <person name="Goodwin L.A."/>
            <person name="Pitluck S."/>
            <person name="Land M.L."/>
            <person name="Hauser L.J."/>
            <person name="Woyke T."/>
            <person name="Mikhailova N."/>
            <person name="Pati A."/>
            <person name="Kyrpides N.C."/>
            <person name="Ivanova N."/>
            <person name="Detter J.C."/>
            <person name="Walston-Davenport K."/>
            <person name="Han S."/>
            <person name="Adams M.W."/>
            <person name="Kelly R.M."/>
        </authorList>
    </citation>
    <scope>NUCLEOTIDE SEQUENCE [LARGE SCALE GENOMIC DNA]</scope>
    <source>
        <strain evidence="3">DSM 18901 / VKM B-2411 / 108</strain>
    </source>
</reference>
<feature type="transmembrane region" description="Helical" evidence="1">
    <location>
        <begin position="49"/>
        <end position="70"/>
    </location>
</feature>
<dbReference type="KEGG" id="chd:Calhy_0383"/>
<protein>
    <recommendedName>
        <fullName evidence="4">Type II secretion system F domain protein</fullName>
    </recommendedName>
</protein>
<keyword evidence="1" id="KW-0472">Membrane</keyword>
<keyword evidence="3" id="KW-1185">Reference proteome</keyword>
<evidence type="ECO:0000256" key="1">
    <source>
        <dbReference type="SAM" id="Phobius"/>
    </source>
</evidence>
<feature type="transmembrane region" description="Helical" evidence="1">
    <location>
        <begin position="189"/>
        <end position="208"/>
    </location>
</feature>
<sequence>MLKKFWMYYKRRDKFLRYTINNFLFFEVYFAVQIAVTIVFFAFGIRYSVLQGIGLAVISFVFLSFLYDYLVARAKDKLNQGFISFLSTFAGFYAINKNVMKSLKETCDFIDEPVKGIVLKNLLLYEKGQLAYEELFTRIADEIDIKSYRNFFMLLLTADTTGADITGITRRLIDTEQEKNRAMVQLRSSISYGLIMIFIMSIITLYMFNNALSTQQITEGITPATFVFVMSAVIFALLLGKVMSKWLEGE</sequence>
<keyword evidence="1" id="KW-1133">Transmembrane helix</keyword>
<name>E4QBV7_CALH1</name>
<dbReference type="EMBL" id="CP002219">
    <property type="protein sequence ID" value="ADQ06131.1"/>
    <property type="molecule type" value="Genomic_DNA"/>
</dbReference>
<feature type="transmembrane region" description="Helical" evidence="1">
    <location>
        <begin position="20"/>
        <end position="43"/>
    </location>
</feature>
<feature type="transmembrane region" description="Helical" evidence="1">
    <location>
        <begin position="220"/>
        <end position="240"/>
    </location>
</feature>
<evidence type="ECO:0008006" key="4">
    <source>
        <dbReference type="Google" id="ProtNLM"/>
    </source>
</evidence>